<evidence type="ECO:0000313" key="8">
    <source>
        <dbReference type="Proteomes" id="UP001427805"/>
    </source>
</evidence>
<accession>A0ABV0B8G6</accession>
<evidence type="ECO:0000256" key="2">
    <source>
        <dbReference type="ARBA" id="ARBA00022692"/>
    </source>
</evidence>
<gene>
    <name evidence="7" type="ORF">TPR58_07570</name>
</gene>
<evidence type="ECO:0000313" key="7">
    <source>
        <dbReference type="EMBL" id="MEN3747021.1"/>
    </source>
</evidence>
<organism evidence="7 8">
    <name type="scientific">Sphingomonas rustica</name>
    <dbReference type="NCBI Taxonomy" id="3103142"/>
    <lineage>
        <taxon>Bacteria</taxon>
        <taxon>Pseudomonadati</taxon>
        <taxon>Pseudomonadota</taxon>
        <taxon>Alphaproteobacteria</taxon>
        <taxon>Sphingomonadales</taxon>
        <taxon>Sphingomonadaceae</taxon>
        <taxon>Sphingomonas</taxon>
    </lineage>
</organism>
<sequence length="198" mass="21730">MRGARKPWLIAAAAGGAVLICGVAALLPWSFEERLSLATRLTSRWAAFWFLVAFTARPMSLLIGGPWREILRQRRCIGLGFAAIHTIHAGCFLWLTAATDLTRSLSTWIGGGIAYLLIWAMAITSNDASMRALGRNWKRLHLIGGWWVWAVFVFSYSGRIAGPDTMVLGSIMTTLFLGAGLIRLTMLHRAARQSGSTP</sequence>
<feature type="transmembrane region" description="Helical" evidence="5">
    <location>
        <begin position="47"/>
        <end position="64"/>
    </location>
</feature>
<feature type="transmembrane region" description="Helical" evidence="5">
    <location>
        <begin position="140"/>
        <end position="160"/>
    </location>
</feature>
<protein>
    <submittedName>
        <fullName evidence="7">Ferric reductase-like transmembrane domain-containing protein</fullName>
    </submittedName>
</protein>
<proteinExistence type="predicted"/>
<dbReference type="Proteomes" id="UP001427805">
    <property type="component" value="Unassembled WGS sequence"/>
</dbReference>
<dbReference type="Pfam" id="PF01794">
    <property type="entry name" value="Ferric_reduct"/>
    <property type="match status" value="1"/>
</dbReference>
<keyword evidence="2 5" id="KW-0812">Transmembrane</keyword>
<comment type="caution">
    <text evidence="7">The sequence shown here is derived from an EMBL/GenBank/DDBJ whole genome shotgun (WGS) entry which is preliminary data.</text>
</comment>
<evidence type="ECO:0000256" key="3">
    <source>
        <dbReference type="ARBA" id="ARBA00022989"/>
    </source>
</evidence>
<keyword evidence="4 5" id="KW-0472">Membrane</keyword>
<evidence type="ECO:0000259" key="6">
    <source>
        <dbReference type="Pfam" id="PF01794"/>
    </source>
</evidence>
<reference evidence="7 8" key="1">
    <citation type="submission" date="2024-05" db="EMBL/GenBank/DDBJ databases">
        <title>Sphingomonas sp. HF-S3 16S ribosomal RNA gene Genome sequencing and assembly.</title>
        <authorList>
            <person name="Lee H."/>
        </authorList>
    </citation>
    <scope>NUCLEOTIDE SEQUENCE [LARGE SCALE GENOMIC DNA]</scope>
    <source>
        <strain evidence="7 8">HF-S3</strain>
    </source>
</reference>
<name>A0ABV0B8G6_9SPHN</name>
<keyword evidence="8" id="KW-1185">Reference proteome</keyword>
<dbReference type="RefSeq" id="WP_346246008.1">
    <property type="nucleotide sequence ID" value="NZ_JBDIZK010000003.1"/>
</dbReference>
<evidence type="ECO:0000256" key="1">
    <source>
        <dbReference type="ARBA" id="ARBA00004141"/>
    </source>
</evidence>
<keyword evidence="3 5" id="KW-1133">Transmembrane helix</keyword>
<feature type="transmembrane region" description="Helical" evidence="5">
    <location>
        <begin position="107"/>
        <end position="128"/>
    </location>
</feature>
<feature type="domain" description="Ferric oxidoreductase" evidence="6">
    <location>
        <begin position="47"/>
        <end position="147"/>
    </location>
</feature>
<evidence type="ECO:0000256" key="4">
    <source>
        <dbReference type="ARBA" id="ARBA00023136"/>
    </source>
</evidence>
<feature type="transmembrane region" description="Helical" evidence="5">
    <location>
        <begin position="7"/>
        <end position="27"/>
    </location>
</feature>
<comment type="subcellular location">
    <subcellularLocation>
        <location evidence="1">Membrane</location>
        <topology evidence="1">Multi-pass membrane protein</topology>
    </subcellularLocation>
</comment>
<feature type="transmembrane region" description="Helical" evidence="5">
    <location>
        <begin position="76"/>
        <end position="95"/>
    </location>
</feature>
<dbReference type="InterPro" id="IPR013130">
    <property type="entry name" value="Fe3_Rdtase_TM_dom"/>
</dbReference>
<evidence type="ECO:0000256" key="5">
    <source>
        <dbReference type="SAM" id="Phobius"/>
    </source>
</evidence>
<dbReference type="EMBL" id="JBDIZK010000003">
    <property type="protein sequence ID" value="MEN3747021.1"/>
    <property type="molecule type" value="Genomic_DNA"/>
</dbReference>
<feature type="transmembrane region" description="Helical" evidence="5">
    <location>
        <begin position="166"/>
        <end position="184"/>
    </location>
</feature>